<gene>
    <name evidence="7" type="primary">gltX</name>
    <name evidence="10" type="ORF">A3A97_00330</name>
</gene>
<proteinExistence type="inferred from homology"/>
<dbReference type="InterPro" id="IPR045462">
    <property type="entry name" value="aa-tRNA-synth_I_cd-bd"/>
</dbReference>
<dbReference type="SUPFAM" id="SSF52374">
    <property type="entry name" value="Nucleotidylyl transferase"/>
    <property type="match status" value="1"/>
</dbReference>
<dbReference type="InterPro" id="IPR049940">
    <property type="entry name" value="GluQ/Sye"/>
</dbReference>
<keyword evidence="4 7" id="KW-0067">ATP-binding</keyword>
<comment type="subunit">
    <text evidence="7">Monomer.</text>
</comment>
<keyword evidence="2 7" id="KW-0436">Ligase</keyword>
<comment type="similarity">
    <text evidence="1 7">Belongs to the class-I aminoacyl-tRNA synthetase family. Glutamate--tRNA ligase type 1 subfamily.</text>
</comment>
<comment type="caution">
    <text evidence="10">The sequence shown here is derived from an EMBL/GenBank/DDBJ whole genome shotgun (WGS) entry which is preliminary data.</text>
</comment>
<accession>A0A1G2PS68</accession>
<dbReference type="InterPro" id="IPR008925">
    <property type="entry name" value="aa_tRNA-synth_I_cd-bd_sf"/>
</dbReference>
<dbReference type="InterPro" id="IPR014729">
    <property type="entry name" value="Rossmann-like_a/b/a_fold"/>
</dbReference>
<dbReference type="GO" id="GO:0006424">
    <property type="term" value="P:glutamyl-tRNA aminoacylation"/>
    <property type="evidence" value="ECO:0007669"/>
    <property type="project" value="UniProtKB-UniRule"/>
</dbReference>
<evidence type="ECO:0000259" key="8">
    <source>
        <dbReference type="Pfam" id="PF00749"/>
    </source>
</evidence>
<feature type="short sequence motif" description="'KMSKS' region" evidence="7">
    <location>
        <begin position="263"/>
        <end position="267"/>
    </location>
</feature>
<feature type="binding site" evidence="7">
    <location>
        <position position="266"/>
    </location>
    <ligand>
        <name>ATP</name>
        <dbReference type="ChEBI" id="CHEBI:30616"/>
    </ligand>
</feature>
<dbReference type="GO" id="GO:0008270">
    <property type="term" value="F:zinc ion binding"/>
    <property type="evidence" value="ECO:0007669"/>
    <property type="project" value="InterPro"/>
</dbReference>
<dbReference type="Gene3D" id="1.10.10.350">
    <property type="match status" value="1"/>
</dbReference>
<keyword evidence="7" id="KW-0963">Cytoplasm</keyword>
<dbReference type="Proteomes" id="UP000176951">
    <property type="component" value="Unassembled WGS sequence"/>
</dbReference>
<dbReference type="Pfam" id="PF00749">
    <property type="entry name" value="tRNA-synt_1c"/>
    <property type="match status" value="1"/>
</dbReference>
<comment type="caution">
    <text evidence="7">Lacks conserved residue(s) required for the propagation of feature annotation.</text>
</comment>
<sequence>MTLPASNGVRVRYAPSPTGMMHVGNFRTALYNYLFARKNNGVFYVRIEDTDQTRYVEGGMESILETLQIMGIKHDEGPFLQNKGIVQSGDFGPYIQSQRIDLYRSHANDLITRGLAYLCFCTEERLSKVREEQEKNKVPTGYDRLCRSFSEADVVRKQQEETPFVIRFKMPDTGETRFNDVIRGDISFRNDLMDDYILLKSDGFPTYHLANIVDDHLMQTTHVIRGEEWLSSTPKHVLLYRAFAWQEPQFIHLPLLLNTDRSKLSKRQGDVTVEEYLRLGYFPEAIINFVALLGWNPGTEQEIFSLKDLVKEFSFERINKSGAVFDIAKLNWLNKYYINNPDKRWSTVKDPLVEKIKKTLELRNIVVKDTDLTVSAIEQRLTGPNELIKILDTEFNFLPQKNSDGSVKKLNYPKELLMWKKMSDEEELKISLDEIFKILSDIPEEVWASQVEQILMTEAANRGDRGMLLWPLRVALSGQKVSPGPGDIAKILGKEEILERVKDAIDKI</sequence>
<dbReference type="Pfam" id="PF19269">
    <property type="entry name" value="Anticodon_2"/>
    <property type="match status" value="1"/>
</dbReference>
<protein>
    <recommendedName>
        <fullName evidence="7">Glutamate--tRNA ligase</fullName>
        <ecNumber evidence="7">6.1.1.17</ecNumber>
    </recommendedName>
    <alternativeName>
        <fullName evidence="7">Glutamyl-tRNA synthetase</fullName>
        <shortName evidence="7">GluRS</shortName>
    </alternativeName>
</protein>
<organism evidence="10 11">
    <name type="scientific">Candidatus Terrybacteria bacterium RIFCSPLOWO2_01_FULL_40_23</name>
    <dbReference type="NCBI Taxonomy" id="1802366"/>
    <lineage>
        <taxon>Bacteria</taxon>
        <taxon>Candidatus Terryibacteriota</taxon>
    </lineage>
</organism>
<reference evidence="10 11" key="1">
    <citation type="journal article" date="2016" name="Nat. Commun.">
        <title>Thousands of microbial genomes shed light on interconnected biogeochemical processes in an aquifer system.</title>
        <authorList>
            <person name="Anantharaman K."/>
            <person name="Brown C.T."/>
            <person name="Hug L.A."/>
            <person name="Sharon I."/>
            <person name="Castelle C.J."/>
            <person name="Probst A.J."/>
            <person name="Thomas B.C."/>
            <person name="Singh A."/>
            <person name="Wilkins M.J."/>
            <person name="Karaoz U."/>
            <person name="Brodie E.L."/>
            <person name="Williams K.H."/>
            <person name="Hubbard S.S."/>
            <person name="Banfield J.F."/>
        </authorList>
    </citation>
    <scope>NUCLEOTIDE SEQUENCE [LARGE SCALE GENOMIC DNA]</scope>
</reference>
<dbReference type="SUPFAM" id="SSF48163">
    <property type="entry name" value="An anticodon-binding domain of class I aminoacyl-tRNA synthetases"/>
    <property type="match status" value="1"/>
</dbReference>
<dbReference type="GO" id="GO:0005524">
    <property type="term" value="F:ATP binding"/>
    <property type="evidence" value="ECO:0007669"/>
    <property type="project" value="UniProtKB-UniRule"/>
</dbReference>
<dbReference type="NCBIfam" id="TIGR00464">
    <property type="entry name" value="gltX_bact"/>
    <property type="match status" value="1"/>
</dbReference>
<feature type="domain" description="Aminoacyl-tRNA synthetase class I anticodon-binding" evidence="9">
    <location>
        <begin position="409"/>
        <end position="505"/>
    </location>
</feature>
<comment type="function">
    <text evidence="7">Catalyzes the attachment of glutamate to tRNA(Glu) in a two-step reaction: glutamate is first activated by ATP to form Glu-AMP and then transferred to the acceptor end of tRNA(Glu).</text>
</comment>
<dbReference type="InterPro" id="IPR004527">
    <property type="entry name" value="Glu-tRNA-ligase_bac/mito"/>
</dbReference>
<comment type="catalytic activity">
    <reaction evidence="7">
        <text>tRNA(Glu) + L-glutamate + ATP = L-glutamyl-tRNA(Glu) + AMP + diphosphate</text>
        <dbReference type="Rhea" id="RHEA:23540"/>
        <dbReference type="Rhea" id="RHEA-COMP:9663"/>
        <dbReference type="Rhea" id="RHEA-COMP:9680"/>
        <dbReference type="ChEBI" id="CHEBI:29985"/>
        <dbReference type="ChEBI" id="CHEBI:30616"/>
        <dbReference type="ChEBI" id="CHEBI:33019"/>
        <dbReference type="ChEBI" id="CHEBI:78442"/>
        <dbReference type="ChEBI" id="CHEBI:78520"/>
        <dbReference type="ChEBI" id="CHEBI:456215"/>
        <dbReference type="EC" id="6.1.1.17"/>
    </reaction>
</comment>
<evidence type="ECO:0000256" key="6">
    <source>
        <dbReference type="ARBA" id="ARBA00023146"/>
    </source>
</evidence>
<keyword evidence="5 7" id="KW-0648">Protein biosynthesis</keyword>
<evidence type="ECO:0000259" key="9">
    <source>
        <dbReference type="Pfam" id="PF19269"/>
    </source>
</evidence>
<dbReference type="FunFam" id="3.40.50.620:FF:000045">
    <property type="entry name" value="Glutamate--tRNA ligase, mitochondrial"/>
    <property type="match status" value="1"/>
</dbReference>
<dbReference type="AlphaFoldDB" id="A0A1G2PS68"/>
<evidence type="ECO:0000256" key="4">
    <source>
        <dbReference type="ARBA" id="ARBA00022840"/>
    </source>
</evidence>
<dbReference type="GO" id="GO:0004818">
    <property type="term" value="F:glutamate-tRNA ligase activity"/>
    <property type="evidence" value="ECO:0007669"/>
    <property type="project" value="UniProtKB-UniRule"/>
</dbReference>
<feature type="short sequence motif" description="'HIGH' region" evidence="7">
    <location>
        <begin position="15"/>
        <end position="25"/>
    </location>
</feature>
<dbReference type="HAMAP" id="MF_00022">
    <property type="entry name" value="Glu_tRNA_synth_type1"/>
    <property type="match status" value="1"/>
</dbReference>
<dbReference type="EMBL" id="MHSW01000026">
    <property type="protein sequence ID" value="OHA51147.1"/>
    <property type="molecule type" value="Genomic_DNA"/>
</dbReference>
<dbReference type="PROSITE" id="PS00178">
    <property type="entry name" value="AA_TRNA_LIGASE_I"/>
    <property type="match status" value="1"/>
</dbReference>
<name>A0A1G2PS68_9BACT</name>
<dbReference type="PANTHER" id="PTHR43311:SF2">
    <property type="entry name" value="GLUTAMATE--TRNA LIGASE, MITOCHONDRIAL-RELATED"/>
    <property type="match status" value="1"/>
</dbReference>
<dbReference type="GO" id="GO:0005737">
    <property type="term" value="C:cytoplasm"/>
    <property type="evidence" value="ECO:0007669"/>
    <property type="project" value="UniProtKB-SubCell"/>
</dbReference>
<keyword evidence="6 7" id="KW-0030">Aminoacyl-tRNA synthetase</keyword>
<dbReference type="EC" id="6.1.1.17" evidence="7"/>
<feature type="domain" description="Glutamyl/glutaminyl-tRNA synthetase class Ib catalytic" evidence="8">
    <location>
        <begin position="9"/>
        <end position="332"/>
    </location>
</feature>
<keyword evidence="3 7" id="KW-0547">Nucleotide-binding</keyword>
<dbReference type="PRINTS" id="PR00987">
    <property type="entry name" value="TRNASYNTHGLU"/>
</dbReference>
<comment type="subcellular location">
    <subcellularLocation>
        <location evidence="7">Cytoplasm</location>
    </subcellularLocation>
</comment>
<dbReference type="InterPro" id="IPR033910">
    <property type="entry name" value="GluRS_core"/>
</dbReference>
<dbReference type="InterPro" id="IPR020751">
    <property type="entry name" value="aa-tRNA-synth_I_codon-bd_sub2"/>
</dbReference>
<evidence type="ECO:0000256" key="2">
    <source>
        <dbReference type="ARBA" id="ARBA00022598"/>
    </source>
</evidence>
<dbReference type="CDD" id="cd00808">
    <property type="entry name" value="GluRS_core"/>
    <property type="match status" value="1"/>
</dbReference>
<dbReference type="InterPro" id="IPR001412">
    <property type="entry name" value="aa-tRNA-synth_I_CS"/>
</dbReference>
<dbReference type="Gene3D" id="3.40.50.620">
    <property type="entry name" value="HUPs"/>
    <property type="match status" value="1"/>
</dbReference>
<evidence type="ECO:0000256" key="7">
    <source>
        <dbReference type="HAMAP-Rule" id="MF_00022"/>
    </source>
</evidence>
<evidence type="ECO:0000256" key="5">
    <source>
        <dbReference type="ARBA" id="ARBA00022917"/>
    </source>
</evidence>
<evidence type="ECO:0000313" key="10">
    <source>
        <dbReference type="EMBL" id="OHA51147.1"/>
    </source>
</evidence>
<evidence type="ECO:0000256" key="3">
    <source>
        <dbReference type="ARBA" id="ARBA00022741"/>
    </source>
</evidence>
<evidence type="ECO:0000313" key="11">
    <source>
        <dbReference type="Proteomes" id="UP000176951"/>
    </source>
</evidence>
<dbReference type="PANTHER" id="PTHR43311">
    <property type="entry name" value="GLUTAMATE--TRNA LIGASE"/>
    <property type="match status" value="1"/>
</dbReference>
<dbReference type="GO" id="GO:0000049">
    <property type="term" value="F:tRNA binding"/>
    <property type="evidence" value="ECO:0007669"/>
    <property type="project" value="InterPro"/>
</dbReference>
<dbReference type="InterPro" id="IPR020058">
    <property type="entry name" value="Glu/Gln-tRNA-synth_Ib_cat-dom"/>
</dbReference>
<dbReference type="InterPro" id="IPR000924">
    <property type="entry name" value="Glu/Gln-tRNA-synth"/>
</dbReference>
<evidence type="ECO:0000256" key="1">
    <source>
        <dbReference type="ARBA" id="ARBA00007894"/>
    </source>
</evidence>